<keyword evidence="3" id="KW-1185">Reference proteome</keyword>
<evidence type="ECO:0000259" key="1">
    <source>
        <dbReference type="Pfam" id="PF21757"/>
    </source>
</evidence>
<evidence type="ECO:0000313" key="3">
    <source>
        <dbReference type="Proteomes" id="UP000657006"/>
    </source>
</evidence>
<dbReference type="EMBL" id="JACRSQ010000082">
    <property type="protein sequence ID" value="MBC8545283.1"/>
    <property type="molecule type" value="Genomic_DNA"/>
</dbReference>
<name>A0A926I391_9FIRM</name>
<feature type="domain" description="DUF6870" evidence="1">
    <location>
        <begin position="2"/>
        <end position="65"/>
    </location>
</feature>
<dbReference type="Proteomes" id="UP000657006">
    <property type="component" value="Unassembled WGS sequence"/>
</dbReference>
<dbReference type="AlphaFoldDB" id="A0A926I391"/>
<proteinExistence type="predicted"/>
<comment type="caution">
    <text evidence="2">The sequence shown here is derived from an EMBL/GenBank/DDBJ whole genome shotgun (WGS) entry which is preliminary data.</text>
</comment>
<accession>A0A926I391</accession>
<dbReference type="Pfam" id="PF21757">
    <property type="entry name" value="DUF6870"/>
    <property type="match status" value="1"/>
</dbReference>
<sequence>LRTVNKAALPDVSGFALDTRLSPEERAARIMKQVKNPYCFRCGDTAVKLEFADNGPPLQDIMTGFLVRQKSGL</sequence>
<feature type="non-terminal residue" evidence="2">
    <location>
        <position position="1"/>
    </location>
</feature>
<dbReference type="RefSeq" id="WP_249290292.1">
    <property type="nucleotide sequence ID" value="NZ_JACRSQ010000082.1"/>
</dbReference>
<reference evidence="2" key="1">
    <citation type="submission" date="2020-08" db="EMBL/GenBank/DDBJ databases">
        <title>Genome public.</title>
        <authorList>
            <person name="Liu C."/>
            <person name="Sun Q."/>
        </authorList>
    </citation>
    <scope>NUCLEOTIDE SEQUENCE</scope>
    <source>
        <strain evidence="2">NSJ-32</strain>
    </source>
</reference>
<protein>
    <recommendedName>
        <fullName evidence="1">DUF6870 domain-containing protein</fullName>
    </recommendedName>
</protein>
<organism evidence="2 3">
    <name type="scientific">Bianquea renquensis</name>
    <dbReference type="NCBI Taxonomy" id="2763661"/>
    <lineage>
        <taxon>Bacteria</taxon>
        <taxon>Bacillati</taxon>
        <taxon>Bacillota</taxon>
        <taxon>Clostridia</taxon>
        <taxon>Eubacteriales</taxon>
        <taxon>Bianqueaceae</taxon>
        <taxon>Bianquea</taxon>
    </lineage>
</organism>
<gene>
    <name evidence="2" type="ORF">H8730_17275</name>
</gene>
<evidence type="ECO:0000313" key="2">
    <source>
        <dbReference type="EMBL" id="MBC8545283.1"/>
    </source>
</evidence>
<dbReference type="InterPro" id="IPR049222">
    <property type="entry name" value="DUF6870"/>
</dbReference>